<sequence>MVCMATVGITRTGKVLSSERDGGAGCVTGIDDDQVASAETAEKPDSNWQETERRREGEGEERGSVTRNPEGARVNLLHQLDLGAFGLQGRVLPTCCAVGDSGGVCCSAPSGLSSARGKASLDLGTLPGGRREVSLSVARSCGRSIDRYISAVIPLSSSATRKVAGLNVLAPAFCALEGNAKLGKVSTPVFPPEGAFPSEPRKTNTGTDVYTEYITAATSVHPPFLRCR</sequence>
<evidence type="ECO:0000256" key="1">
    <source>
        <dbReference type="SAM" id="MobiDB-lite"/>
    </source>
</evidence>
<dbReference type="Proteomes" id="UP000007174">
    <property type="component" value="Unassembled WGS sequence"/>
</dbReference>
<gene>
    <name evidence="2" type="ORF">CH063_00934</name>
</gene>
<feature type="compositionally biased region" description="Basic and acidic residues" evidence="1">
    <location>
        <begin position="40"/>
        <end position="64"/>
    </location>
</feature>
<accession>H1UYZ0</accession>
<proteinExistence type="predicted"/>
<name>H1UYZ0_COLHI</name>
<evidence type="ECO:0000313" key="2">
    <source>
        <dbReference type="EMBL" id="CCF33191.1"/>
    </source>
</evidence>
<dbReference type="EMBL" id="CACQ02000668">
    <property type="protein sequence ID" value="CCF33191.1"/>
    <property type="molecule type" value="Genomic_DNA"/>
</dbReference>
<protein>
    <submittedName>
        <fullName evidence="2">Uncharacterized protein</fullName>
    </submittedName>
</protein>
<dbReference type="HOGENOM" id="CLU_1214662_0_0_1"/>
<reference evidence="3" key="1">
    <citation type="journal article" date="2012" name="Nat. Genet.">
        <title>Lifestyle transitions in plant pathogenic Colletotrichum fungi deciphered by genome and transcriptome analyses.</title>
        <authorList>
            <person name="O'Connell R.J."/>
            <person name="Thon M.R."/>
            <person name="Hacquard S."/>
            <person name="Amyotte S.G."/>
            <person name="Kleemann J."/>
            <person name="Torres M.F."/>
            <person name="Damm U."/>
            <person name="Buiate E.A."/>
            <person name="Epstein L."/>
            <person name="Alkan N."/>
            <person name="Altmueller J."/>
            <person name="Alvarado-Balderrama L."/>
            <person name="Bauser C.A."/>
            <person name="Becker C."/>
            <person name="Birren B.W."/>
            <person name="Chen Z."/>
            <person name="Choi J."/>
            <person name="Crouch J.A."/>
            <person name="Duvick J.P."/>
            <person name="Farman M.A."/>
            <person name="Gan P."/>
            <person name="Heiman D."/>
            <person name="Henrissat B."/>
            <person name="Howard R.J."/>
            <person name="Kabbage M."/>
            <person name="Koch C."/>
            <person name="Kracher B."/>
            <person name="Kubo Y."/>
            <person name="Law A.D."/>
            <person name="Lebrun M.-H."/>
            <person name="Lee Y.-H."/>
            <person name="Miyara I."/>
            <person name="Moore N."/>
            <person name="Neumann U."/>
            <person name="Nordstroem K."/>
            <person name="Panaccione D.G."/>
            <person name="Panstruga R."/>
            <person name="Place M."/>
            <person name="Proctor R.H."/>
            <person name="Prusky D."/>
            <person name="Rech G."/>
            <person name="Reinhardt R."/>
            <person name="Rollins J.A."/>
            <person name="Rounsley S."/>
            <person name="Schardl C.L."/>
            <person name="Schwartz D.C."/>
            <person name="Shenoy N."/>
            <person name="Shirasu K."/>
            <person name="Sikhakolli U.R."/>
            <person name="Stueber K."/>
            <person name="Sukno S.A."/>
            <person name="Sweigard J.A."/>
            <person name="Takano Y."/>
            <person name="Takahara H."/>
            <person name="Trail F."/>
            <person name="van der Does H.C."/>
            <person name="Voll L.M."/>
            <person name="Will I."/>
            <person name="Young S."/>
            <person name="Zeng Q."/>
            <person name="Zhang J."/>
            <person name="Zhou S."/>
            <person name="Dickman M.B."/>
            <person name="Schulze-Lefert P."/>
            <person name="Ver Loren van Themaat E."/>
            <person name="Ma L.-J."/>
            <person name="Vaillancourt L.J."/>
        </authorList>
    </citation>
    <scope>NUCLEOTIDE SEQUENCE [LARGE SCALE GENOMIC DNA]</scope>
    <source>
        <strain evidence="3">IMI 349063</strain>
    </source>
</reference>
<organism evidence="2 3">
    <name type="scientific">Colletotrichum higginsianum (strain IMI 349063)</name>
    <name type="common">Crucifer anthracnose fungus</name>
    <dbReference type="NCBI Taxonomy" id="759273"/>
    <lineage>
        <taxon>Eukaryota</taxon>
        <taxon>Fungi</taxon>
        <taxon>Dikarya</taxon>
        <taxon>Ascomycota</taxon>
        <taxon>Pezizomycotina</taxon>
        <taxon>Sordariomycetes</taxon>
        <taxon>Hypocreomycetidae</taxon>
        <taxon>Glomerellales</taxon>
        <taxon>Glomerellaceae</taxon>
        <taxon>Colletotrichum</taxon>
        <taxon>Colletotrichum destructivum species complex</taxon>
    </lineage>
</organism>
<dbReference type="AlphaFoldDB" id="H1UYZ0"/>
<feature type="region of interest" description="Disordered" evidence="1">
    <location>
        <begin position="26"/>
        <end position="70"/>
    </location>
</feature>
<evidence type="ECO:0000313" key="3">
    <source>
        <dbReference type="Proteomes" id="UP000007174"/>
    </source>
</evidence>